<dbReference type="Gene3D" id="1.20.5.110">
    <property type="match status" value="1"/>
</dbReference>
<dbReference type="STRING" id="5786.F1A2Q7"/>
<dbReference type="OrthoDB" id="27923at2759"/>
<evidence type="ECO:0000256" key="5">
    <source>
        <dbReference type="ARBA" id="ARBA00023139"/>
    </source>
</evidence>
<dbReference type="SUPFAM" id="SSF64356">
    <property type="entry name" value="SNARE-like"/>
    <property type="match status" value="1"/>
</dbReference>
<dbReference type="GeneID" id="10505264"/>
<dbReference type="InParanoid" id="F1A2Q7"/>
<dbReference type="Gene3D" id="3.30.450.50">
    <property type="entry name" value="Longin domain"/>
    <property type="match status" value="1"/>
</dbReference>
<comment type="similarity">
    <text evidence="2">Belongs to the synaptobrevin family.</text>
</comment>
<dbReference type="PANTHER" id="PTHR45806">
    <property type="entry name" value="SYNAPTOBREVIN HOMOLOG YKT6"/>
    <property type="match status" value="1"/>
</dbReference>
<dbReference type="GO" id="GO:0030659">
    <property type="term" value="C:cytoplasmic vesicle membrane"/>
    <property type="evidence" value="ECO:0007669"/>
    <property type="project" value="UniProtKB-SubCell"/>
</dbReference>
<name>F1A2Q7_DICPU</name>
<dbReference type="EMBL" id="GL871421">
    <property type="protein sequence ID" value="EGC29523.1"/>
    <property type="molecule type" value="Genomic_DNA"/>
</dbReference>
<dbReference type="InterPro" id="IPR042855">
    <property type="entry name" value="V_SNARE_CC"/>
</dbReference>
<sequence length="188" mass="21220">MKLVAMVLAKRKGDLIEIAADLGQFGFFERGTIKEVIVATSKIFINQFDVNTRTAVPYEDYICIIDVRSDFGGVVFTDKEYPERVAVKALGEMMGDYVKKTQGIAGAPFPELTYILQKYQDPKGHDKILDVQNQVNEIIPIMHKNIDVALGNTQKMETLLEQSNDLSSRSKLFLKQAKKANRRCCIIQ</sequence>
<feature type="domain" description="V-SNARE coiled-coil homology" evidence="11">
    <location>
        <begin position="127"/>
        <end position="187"/>
    </location>
</feature>
<dbReference type="SUPFAM" id="SSF58038">
    <property type="entry name" value="SNARE fusion complex"/>
    <property type="match status" value="1"/>
</dbReference>
<dbReference type="InterPro" id="IPR010908">
    <property type="entry name" value="Longin_dom"/>
</dbReference>
<dbReference type="KEGG" id="dpp:DICPUDRAFT_51212"/>
<evidence type="ECO:0000256" key="8">
    <source>
        <dbReference type="ARBA" id="ARBA00023329"/>
    </source>
</evidence>
<keyword evidence="4" id="KW-0472">Membrane</keyword>
<keyword evidence="10" id="KW-0175">Coiled coil</keyword>
<evidence type="ECO:0000256" key="7">
    <source>
        <dbReference type="ARBA" id="ARBA00023289"/>
    </source>
</evidence>
<evidence type="ECO:0000313" key="13">
    <source>
        <dbReference type="Proteomes" id="UP000001064"/>
    </source>
</evidence>
<evidence type="ECO:0000256" key="10">
    <source>
        <dbReference type="PROSITE-ProRule" id="PRU00290"/>
    </source>
</evidence>
<dbReference type="CDD" id="cd14824">
    <property type="entry name" value="Longin"/>
    <property type="match status" value="1"/>
</dbReference>
<evidence type="ECO:0000256" key="9">
    <source>
        <dbReference type="ARBA" id="ARBA00046278"/>
    </source>
</evidence>
<dbReference type="VEuPathDB" id="AmoebaDB:DICPUDRAFT_51212"/>
<evidence type="ECO:0000259" key="11">
    <source>
        <dbReference type="PROSITE" id="PS50892"/>
    </source>
</evidence>
<dbReference type="CDD" id="cd15843">
    <property type="entry name" value="R-SNARE"/>
    <property type="match status" value="1"/>
</dbReference>
<dbReference type="GO" id="GO:0005794">
    <property type="term" value="C:Golgi apparatus"/>
    <property type="evidence" value="ECO:0000318"/>
    <property type="project" value="GO_Central"/>
</dbReference>
<dbReference type="SMART" id="SM01270">
    <property type="entry name" value="Longin"/>
    <property type="match status" value="1"/>
</dbReference>
<proteinExistence type="inferred from homology"/>
<dbReference type="AlphaFoldDB" id="F1A2Q7"/>
<dbReference type="GO" id="GO:0005484">
    <property type="term" value="F:SNAP receptor activity"/>
    <property type="evidence" value="ECO:0000318"/>
    <property type="project" value="GO_Central"/>
</dbReference>
<keyword evidence="7" id="KW-0636">Prenylation</keyword>
<keyword evidence="8" id="KW-0968">Cytoplasmic vesicle</keyword>
<keyword evidence="3" id="KW-0488">Methylation</keyword>
<keyword evidence="5" id="KW-0564">Palmitate</keyword>
<dbReference type="PROSITE" id="PS50892">
    <property type="entry name" value="V_SNARE"/>
    <property type="match status" value="1"/>
</dbReference>
<protein>
    <recommendedName>
        <fullName evidence="11">V-SNARE coiled-coil homology domain-containing protein</fullName>
    </recommendedName>
</protein>
<evidence type="ECO:0000256" key="2">
    <source>
        <dbReference type="ARBA" id="ARBA00008025"/>
    </source>
</evidence>
<evidence type="ECO:0000256" key="1">
    <source>
        <dbReference type="ARBA" id="ARBA00004156"/>
    </source>
</evidence>
<evidence type="ECO:0000256" key="4">
    <source>
        <dbReference type="ARBA" id="ARBA00023136"/>
    </source>
</evidence>
<dbReference type="PANTHER" id="PTHR45806:SF1">
    <property type="entry name" value="SYNAPTOBREVIN HOMOLOG YKT6"/>
    <property type="match status" value="1"/>
</dbReference>
<dbReference type="FunCoup" id="F1A2Q7">
    <property type="interactions" value="32"/>
</dbReference>
<evidence type="ECO:0000256" key="6">
    <source>
        <dbReference type="ARBA" id="ARBA00023288"/>
    </source>
</evidence>
<dbReference type="RefSeq" id="XP_003293949.1">
    <property type="nucleotide sequence ID" value="XM_003293901.1"/>
</dbReference>
<dbReference type="Proteomes" id="UP000001064">
    <property type="component" value="Unassembled WGS sequence"/>
</dbReference>
<reference evidence="13" key="1">
    <citation type="journal article" date="2011" name="Genome Biol.">
        <title>Comparative genomics of the social amoebae Dictyostelium discoideum and Dictyostelium purpureum.</title>
        <authorList>
            <consortium name="US DOE Joint Genome Institute (JGI-PGF)"/>
            <person name="Sucgang R."/>
            <person name="Kuo A."/>
            <person name="Tian X."/>
            <person name="Salerno W."/>
            <person name="Parikh A."/>
            <person name="Feasley C.L."/>
            <person name="Dalin E."/>
            <person name="Tu H."/>
            <person name="Huang E."/>
            <person name="Barry K."/>
            <person name="Lindquist E."/>
            <person name="Shapiro H."/>
            <person name="Bruce D."/>
            <person name="Schmutz J."/>
            <person name="Salamov A."/>
            <person name="Fey P."/>
            <person name="Gaudet P."/>
            <person name="Anjard C."/>
            <person name="Babu M.M."/>
            <person name="Basu S."/>
            <person name="Bushmanova Y."/>
            <person name="van der Wel H."/>
            <person name="Katoh-Kurasawa M."/>
            <person name="Dinh C."/>
            <person name="Coutinho P.M."/>
            <person name="Saito T."/>
            <person name="Elias M."/>
            <person name="Schaap P."/>
            <person name="Kay R.R."/>
            <person name="Henrissat B."/>
            <person name="Eichinger L."/>
            <person name="Rivero F."/>
            <person name="Putnam N.H."/>
            <person name="West C.M."/>
            <person name="Loomis W.F."/>
            <person name="Chisholm R.L."/>
            <person name="Shaulsky G."/>
            <person name="Strassmann J.E."/>
            <person name="Queller D.C."/>
            <person name="Kuspa A."/>
            <person name="Grigoriev I.V."/>
        </authorList>
    </citation>
    <scope>NUCLEOTIDE SEQUENCE [LARGE SCALE GENOMIC DNA]</scope>
    <source>
        <strain evidence="13">QSDP1</strain>
    </source>
</reference>
<dbReference type="Pfam" id="PF00957">
    <property type="entry name" value="Synaptobrevin"/>
    <property type="match status" value="1"/>
</dbReference>
<gene>
    <name evidence="12" type="ORF">DICPUDRAFT_51212</name>
</gene>
<evidence type="ECO:0000256" key="3">
    <source>
        <dbReference type="ARBA" id="ARBA00022481"/>
    </source>
</evidence>
<keyword evidence="6" id="KW-0449">Lipoprotein</keyword>
<dbReference type="GO" id="GO:0006888">
    <property type="term" value="P:endoplasmic reticulum to Golgi vesicle-mediated transport"/>
    <property type="evidence" value="ECO:0000318"/>
    <property type="project" value="GO_Central"/>
</dbReference>
<comment type="subcellular location">
    <subcellularLocation>
        <location evidence="1">Cytoplasmic vesicle membrane</location>
    </subcellularLocation>
    <subcellularLocation>
        <location evidence="9">Endomembrane system</location>
        <topology evidence="9">Lipid-anchor</topology>
        <orientation evidence="9">Cytoplasmic side</orientation>
    </subcellularLocation>
</comment>
<dbReference type="eggNOG" id="KOG0861">
    <property type="taxonomic scope" value="Eukaryota"/>
</dbReference>
<keyword evidence="13" id="KW-1185">Reference proteome</keyword>
<organism evidence="12 13">
    <name type="scientific">Dictyostelium purpureum</name>
    <name type="common">Slime mold</name>
    <dbReference type="NCBI Taxonomy" id="5786"/>
    <lineage>
        <taxon>Eukaryota</taxon>
        <taxon>Amoebozoa</taxon>
        <taxon>Evosea</taxon>
        <taxon>Eumycetozoa</taxon>
        <taxon>Dictyostelia</taxon>
        <taxon>Dictyosteliales</taxon>
        <taxon>Dictyosteliaceae</taxon>
        <taxon>Dictyostelium</taxon>
    </lineage>
</organism>
<dbReference type="InterPro" id="IPR011012">
    <property type="entry name" value="Longin-like_dom_sf"/>
</dbReference>
<dbReference type="OMA" id="MINEIYM"/>
<accession>F1A2Q7</accession>
<evidence type="ECO:0000313" key="12">
    <source>
        <dbReference type="EMBL" id="EGC29523.1"/>
    </source>
</evidence>